<evidence type="ECO:0000313" key="2">
    <source>
        <dbReference type="Proteomes" id="UP000789524"/>
    </source>
</evidence>
<dbReference type="OrthoDB" id="6882608at2759"/>
<proteinExistence type="predicted"/>
<dbReference type="EMBL" id="CAKASE010000073">
    <property type="protein sequence ID" value="CAG9574941.1"/>
    <property type="molecule type" value="Genomic_DNA"/>
</dbReference>
<gene>
    <name evidence="1" type="ORF">DCHRY22_LOCUS11139</name>
</gene>
<comment type="caution">
    <text evidence="1">The sequence shown here is derived from an EMBL/GenBank/DDBJ whole genome shotgun (WGS) entry which is preliminary data.</text>
</comment>
<organism evidence="1 2">
    <name type="scientific">Danaus chrysippus</name>
    <name type="common">African queen</name>
    <dbReference type="NCBI Taxonomy" id="151541"/>
    <lineage>
        <taxon>Eukaryota</taxon>
        <taxon>Metazoa</taxon>
        <taxon>Ecdysozoa</taxon>
        <taxon>Arthropoda</taxon>
        <taxon>Hexapoda</taxon>
        <taxon>Insecta</taxon>
        <taxon>Pterygota</taxon>
        <taxon>Neoptera</taxon>
        <taxon>Endopterygota</taxon>
        <taxon>Lepidoptera</taxon>
        <taxon>Glossata</taxon>
        <taxon>Ditrysia</taxon>
        <taxon>Papilionoidea</taxon>
        <taxon>Nymphalidae</taxon>
        <taxon>Danainae</taxon>
        <taxon>Danaini</taxon>
        <taxon>Danaina</taxon>
        <taxon>Danaus</taxon>
        <taxon>Anosia</taxon>
    </lineage>
</organism>
<dbReference type="Proteomes" id="UP000789524">
    <property type="component" value="Unassembled WGS sequence"/>
</dbReference>
<sequence length="120" mass="13650">MAKNGGNKPEGYTENIEDRYSRCGFLNTIEHIDIYGRMKKNYTEKRWNLSHPESISAISCCSSKFSEQNNDIKVAEKLSTFSITTKCCGLYPGNDILSKKTKKKQQKCINNVTFAKAIVR</sequence>
<reference evidence="1" key="1">
    <citation type="submission" date="2021-09" db="EMBL/GenBank/DDBJ databases">
        <authorList>
            <person name="Martin H S."/>
        </authorList>
    </citation>
    <scope>NUCLEOTIDE SEQUENCE</scope>
</reference>
<dbReference type="AlphaFoldDB" id="A0A8J2QYV4"/>
<name>A0A8J2QYV4_9NEOP</name>
<accession>A0A8J2QYV4</accession>
<keyword evidence="2" id="KW-1185">Reference proteome</keyword>
<protein>
    <submittedName>
        <fullName evidence="1">(African queen) hypothetical protein</fullName>
    </submittedName>
</protein>
<evidence type="ECO:0000313" key="1">
    <source>
        <dbReference type="EMBL" id="CAG9574941.1"/>
    </source>
</evidence>